<dbReference type="InterPro" id="IPR025943">
    <property type="entry name" value="Sigma_54_int_dom_ATP-bd_2"/>
</dbReference>
<keyword evidence="1" id="KW-0547">Nucleotide-binding</keyword>
<evidence type="ECO:0000313" key="8">
    <source>
        <dbReference type="Proteomes" id="UP000064967"/>
    </source>
</evidence>
<dbReference type="Pfam" id="PF00158">
    <property type="entry name" value="Sigma54_activat"/>
    <property type="match status" value="1"/>
</dbReference>
<evidence type="ECO:0000256" key="3">
    <source>
        <dbReference type="ARBA" id="ARBA00023015"/>
    </source>
</evidence>
<proteinExistence type="predicted"/>
<dbReference type="PROSITE" id="PS00675">
    <property type="entry name" value="SIGMA54_INTERACT_1"/>
    <property type="match status" value="1"/>
</dbReference>
<dbReference type="FunFam" id="3.40.50.300:FF:000006">
    <property type="entry name" value="DNA-binding transcriptional regulator NtrC"/>
    <property type="match status" value="1"/>
</dbReference>
<keyword evidence="2" id="KW-0067">ATP-binding</keyword>
<organism evidence="7 8">
    <name type="scientific">Labilithrix luteola</name>
    <dbReference type="NCBI Taxonomy" id="1391654"/>
    <lineage>
        <taxon>Bacteria</taxon>
        <taxon>Pseudomonadati</taxon>
        <taxon>Myxococcota</taxon>
        <taxon>Polyangia</taxon>
        <taxon>Polyangiales</taxon>
        <taxon>Labilitrichaceae</taxon>
        <taxon>Labilithrix</taxon>
    </lineage>
</organism>
<dbReference type="InterPro" id="IPR025662">
    <property type="entry name" value="Sigma_54_int_dom_ATP-bd_1"/>
</dbReference>
<dbReference type="Gene3D" id="1.10.10.60">
    <property type="entry name" value="Homeodomain-like"/>
    <property type="match status" value="1"/>
</dbReference>
<reference evidence="7 8" key="1">
    <citation type="submission" date="2015-08" db="EMBL/GenBank/DDBJ databases">
        <authorList>
            <person name="Babu N.S."/>
            <person name="Beckwith C.J."/>
            <person name="Beseler K.G."/>
            <person name="Brison A."/>
            <person name="Carone J.V."/>
            <person name="Caskin T.P."/>
            <person name="Diamond M."/>
            <person name="Durham M.E."/>
            <person name="Foxe J.M."/>
            <person name="Go M."/>
            <person name="Henderson B.A."/>
            <person name="Jones I.B."/>
            <person name="McGettigan J.A."/>
            <person name="Micheletti S.J."/>
            <person name="Nasrallah M.E."/>
            <person name="Ortiz D."/>
            <person name="Piller C.R."/>
            <person name="Privatt S.R."/>
            <person name="Schneider S.L."/>
            <person name="Sharp S."/>
            <person name="Smith T.C."/>
            <person name="Stanton J.D."/>
            <person name="Ullery H.E."/>
            <person name="Wilson R.J."/>
            <person name="Serrano M.G."/>
            <person name="Buck G."/>
            <person name="Lee V."/>
            <person name="Wang Y."/>
            <person name="Carvalho R."/>
            <person name="Voegtly L."/>
            <person name="Shi R."/>
            <person name="Duckworth R."/>
            <person name="Johnson A."/>
            <person name="Loviza R."/>
            <person name="Walstead R."/>
            <person name="Shah Z."/>
            <person name="Kiflezghi M."/>
            <person name="Wade K."/>
            <person name="Ball S.L."/>
            <person name="Bradley K.W."/>
            <person name="Asai D.J."/>
            <person name="Bowman C.A."/>
            <person name="Russell D.A."/>
            <person name="Pope W.H."/>
            <person name="Jacobs-Sera D."/>
            <person name="Hendrix R.W."/>
            <person name="Hatfull G.F."/>
        </authorList>
    </citation>
    <scope>NUCLEOTIDE SEQUENCE [LARGE SCALE GENOMIC DNA]</scope>
    <source>
        <strain evidence="7 8">DSM 27648</strain>
    </source>
</reference>
<dbReference type="InterPro" id="IPR003593">
    <property type="entry name" value="AAA+_ATPase"/>
</dbReference>
<feature type="domain" description="Sigma-54 factor interaction" evidence="6">
    <location>
        <begin position="6"/>
        <end position="235"/>
    </location>
</feature>
<dbReference type="EMBL" id="CP012333">
    <property type="protein sequence ID" value="AKU96681.1"/>
    <property type="molecule type" value="Genomic_DNA"/>
</dbReference>
<keyword evidence="5" id="KW-0804">Transcription</keyword>
<dbReference type="Gene3D" id="1.10.8.60">
    <property type="match status" value="1"/>
</dbReference>
<dbReference type="InterPro" id="IPR027417">
    <property type="entry name" value="P-loop_NTPase"/>
</dbReference>
<name>A0A0K1PTH6_9BACT</name>
<dbReference type="PROSITE" id="PS00676">
    <property type="entry name" value="SIGMA54_INTERACT_2"/>
    <property type="match status" value="1"/>
</dbReference>
<dbReference type="PROSITE" id="PS50045">
    <property type="entry name" value="SIGMA54_INTERACT_4"/>
    <property type="match status" value="1"/>
</dbReference>
<keyword evidence="3" id="KW-0805">Transcription regulation</keyword>
<protein>
    <submittedName>
        <fullName evidence="7">Response regulator of zinc sigma-54-dependent two-component system</fullName>
    </submittedName>
</protein>
<dbReference type="KEGG" id="llu:AKJ09_03345"/>
<dbReference type="InterPro" id="IPR002197">
    <property type="entry name" value="HTH_Fis"/>
</dbReference>
<dbReference type="PROSITE" id="PS00688">
    <property type="entry name" value="SIGMA54_INTERACT_3"/>
    <property type="match status" value="1"/>
</dbReference>
<sequence length="320" mass="35018">MPFGDLLGESPTMHRLRAMLARVAATDSTVLVVGESGTGKELVARALHEEGTRRSGPFVAINCAAVPEGLLESELFGHAKGAFTDAKTARAGLFVQASGGTLFLDEVGELPLAFQAKLLRALQERTVRPVGERKEIPFDVRLVAATNRNLQADVAEGRFREDLYFRINVVEVPLPPLRERDHDVLVLATHFLGTFAAKVSKPLRGLTPEAAEWLSAYAWPGNVRELRNTIERAVALAALEQLTTEDLPAKLARKVAAPLPMGGLTELVTLDEMMERYILHVLHASGGSRNVAAKILGVDRTTLWRKLERLRRLRSKGGAR</sequence>
<dbReference type="AlphaFoldDB" id="A0A0K1PTH6"/>
<dbReference type="GO" id="GO:0006355">
    <property type="term" value="P:regulation of DNA-templated transcription"/>
    <property type="evidence" value="ECO:0007669"/>
    <property type="project" value="InterPro"/>
</dbReference>
<dbReference type="SUPFAM" id="SSF46689">
    <property type="entry name" value="Homeodomain-like"/>
    <property type="match status" value="1"/>
</dbReference>
<dbReference type="InterPro" id="IPR002078">
    <property type="entry name" value="Sigma_54_int"/>
</dbReference>
<evidence type="ECO:0000256" key="5">
    <source>
        <dbReference type="ARBA" id="ARBA00023163"/>
    </source>
</evidence>
<dbReference type="GO" id="GO:0005524">
    <property type="term" value="F:ATP binding"/>
    <property type="evidence" value="ECO:0007669"/>
    <property type="project" value="UniProtKB-KW"/>
</dbReference>
<evidence type="ECO:0000259" key="6">
    <source>
        <dbReference type="PROSITE" id="PS50045"/>
    </source>
</evidence>
<dbReference type="Gene3D" id="3.40.50.300">
    <property type="entry name" value="P-loop containing nucleotide triphosphate hydrolases"/>
    <property type="match status" value="1"/>
</dbReference>
<keyword evidence="4" id="KW-0238">DNA-binding</keyword>
<dbReference type="InterPro" id="IPR025944">
    <property type="entry name" value="Sigma_54_int_dom_CS"/>
</dbReference>
<dbReference type="SMART" id="SM00382">
    <property type="entry name" value="AAA"/>
    <property type="match status" value="1"/>
</dbReference>
<keyword evidence="8" id="KW-1185">Reference proteome</keyword>
<dbReference type="PANTHER" id="PTHR32071">
    <property type="entry name" value="TRANSCRIPTIONAL REGULATORY PROTEIN"/>
    <property type="match status" value="1"/>
</dbReference>
<dbReference type="STRING" id="1391654.AKJ09_03345"/>
<dbReference type="InterPro" id="IPR009057">
    <property type="entry name" value="Homeodomain-like_sf"/>
</dbReference>
<dbReference type="SUPFAM" id="SSF52540">
    <property type="entry name" value="P-loop containing nucleoside triphosphate hydrolases"/>
    <property type="match status" value="1"/>
</dbReference>
<gene>
    <name evidence="7" type="ORF">AKJ09_03345</name>
</gene>
<evidence type="ECO:0000256" key="1">
    <source>
        <dbReference type="ARBA" id="ARBA00022741"/>
    </source>
</evidence>
<evidence type="ECO:0000256" key="2">
    <source>
        <dbReference type="ARBA" id="ARBA00022840"/>
    </source>
</evidence>
<dbReference type="Pfam" id="PF25601">
    <property type="entry name" value="AAA_lid_14"/>
    <property type="match status" value="1"/>
</dbReference>
<dbReference type="Pfam" id="PF02954">
    <property type="entry name" value="HTH_8"/>
    <property type="match status" value="1"/>
</dbReference>
<dbReference type="GO" id="GO:0043565">
    <property type="term" value="F:sequence-specific DNA binding"/>
    <property type="evidence" value="ECO:0007669"/>
    <property type="project" value="InterPro"/>
</dbReference>
<evidence type="ECO:0000256" key="4">
    <source>
        <dbReference type="ARBA" id="ARBA00023125"/>
    </source>
</evidence>
<dbReference type="CDD" id="cd00009">
    <property type="entry name" value="AAA"/>
    <property type="match status" value="1"/>
</dbReference>
<accession>A0A0K1PTH6</accession>
<dbReference type="InterPro" id="IPR058031">
    <property type="entry name" value="AAA_lid_NorR"/>
</dbReference>
<dbReference type="Proteomes" id="UP000064967">
    <property type="component" value="Chromosome"/>
</dbReference>
<evidence type="ECO:0000313" key="7">
    <source>
        <dbReference type="EMBL" id="AKU96681.1"/>
    </source>
</evidence>